<gene>
    <name evidence="1" type="ORF">AAF712_013955</name>
</gene>
<evidence type="ECO:0000313" key="2">
    <source>
        <dbReference type="Proteomes" id="UP001437256"/>
    </source>
</evidence>
<reference evidence="1 2" key="1">
    <citation type="submission" date="2024-05" db="EMBL/GenBank/DDBJ databases">
        <title>A draft genome resource for the thread blight pathogen Marasmius tenuissimus strain MS-2.</title>
        <authorList>
            <person name="Yulfo-Soto G.E."/>
            <person name="Baruah I.K."/>
            <person name="Amoako-Attah I."/>
            <person name="Bukari Y."/>
            <person name="Meinhardt L.W."/>
            <person name="Bailey B.A."/>
            <person name="Cohen S.P."/>
        </authorList>
    </citation>
    <scope>NUCLEOTIDE SEQUENCE [LARGE SCALE GENOMIC DNA]</scope>
    <source>
        <strain evidence="1 2">MS-2</strain>
    </source>
</reference>
<protein>
    <submittedName>
        <fullName evidence="1">Uncharacterized protein</fullName>
    </submittedName>
</protein>
<accession>A0ABR2ZFS5</accession>
<comment type="caution">
    <text evidence="1">The sequence shown here is derived from an EMBL/GenBank/DDBJ whole genome shotgun (WGS) entry which is preliminary data.</text>
</comment>
<proteinExistence type="predicted"/>
<sequence>MSSTPCPEPRPPSPIECEEGSVLVGGYPKGNGVAVPPMYTFTTHEPDRNTTVICTTVEHVGGLVNTTIVKVQQEHLDHHSLNGSLVTETAEAPQESRQASPPIKIESEVKEEDTSDGFSDDNSLFSDDGNTTHAVVPPPTDFYCPPGSAFIKWLYIVFRGQCVGIFTSKC</sequence>
<dbReference type="Proteomes" id="UP001437256">
    <property type="component" value="Unassembled WGS sequence"/>
</dbReference>
<keyword evidence="2" id="KW-1185">Reference proteome</keyword>
<name>A0ABR2ZFS5_9AGAR</name>
<organism evidence="1 2">
    <name type="scientific">Marasmius tenuissimus</name>
    <dbReference type="NCBI Taxonomy" id="585030"/>
    <lineage>
        <taxon>Eukaryota</taxon>
        <taxon>Fungi</taxon>
        <taxon>Dikarya</taxon>
        <taxon>Basidiomycota</taxon>
        <taxon>Agaricomycotina</taxon>
        <taxon>Agaricomycetes</taxon>
        <taxon>Agaricomycetidae</taxon>
        <taxon>Agaricales</taxon>
        <taxon>Marasmiineae</taxon>
        <taxon>Marasmiaceae</taxon>
        <taxon>Marasmius</taxon>
    </lineage>
</organism>
<dbReference type="EMBL" id="JBBXMP010000236">
    <property type="protein sequence ID" value="KAL0059307.1"/>
    <property type="molecule type" value="Genomic_DNA"/>
</dbReference>
<evidence type="ECO:0000313" key="1">
    <source>
        <dbReference type="EMBL" id="KAL0059307.1"/>
    </source>
</evidence>